<dbReference type="Gene3D" id="3.20.20.100">
    <property type="entry name" value="NADP-dependent oxidoreductase domain"/>
    <property type="match status" value="1"/>
</dbReference>
<sequence length="307" mass="34440">MKYIKLGNTEIEVPAVILGCMRMGDKPLEVVNEVIQNALDHGMNFFDHADIYGGGKGEEVFAQSIKALGVSRDALWIQSKAGIRPDLGMFDFSKEHILNSVDKSLERLNTGYLDSFLLHRPDTLMDLDEVAEAFNELYASGKVKHFGVSNFNAMQIEMLKKTVTQPLLMNQVQFGLMHTSMIDSGFNVNNYNEAAVDRDGAILEYSRLHDITLQAWSPFIYGYFEGIYIGNEKFPEVNAILDELALKYNVTNTAIATAWVLRHPASIQMIAGTMNPHRVLEIAEGANIVLTREEWYKLYKAAGNILP</sequence>
<evidence type="ECO:0000313" key="2">
    <source>
        <dbReference type="EMBL" id="AMC93612.1"/>
    </source>
</evidence>
<gene>
    <name evidence="2" type="ORF">AOC36_06315</name>
</gene>
<dbReference type="Pfam" id="PF00248">
    <property type="entry name" value="Aldo_ket_red"/>
    <property type="match status" value="1"/>
</dbReference>
<dbReference type="PRINTS" id="PR00069">
    <property type="entry name" value="ALDKETRDTASE"/>
</dbReference>
<dbReference type="PANTHER" id="PTHR43364:SF1">
    <property type="entry name" value="OXIDOREDUCTASE YDHF"/>
    <property type="match status" value="1"/>
</dbReference>
<dbReference type="AlphaFoldDB" id="A0A0X8H038"/>
<reference evidence="2 3" key="1">
    <citation type="submission" date="2015-10" db="EMBL/GenBank/DDBJ databases">
        <title>Erysipelothrix larvae sp. LV19 isolated from the larval gut of the rhinoceros beetle, Trypoxylus dichotomus.</title>
        <authorList>
            <person name="Lim S."/>
            <person name="Kim B.-C."/>
        </authorList>
    </citation>
    <scope>NUCLEOTIDE SEQUENCE [LARGE SCALE GENOMIC DNA]</scope>
    <source>
        <strain evidence="2 3">LV19</strain>
    </source>
</reference>
<feature type="domain" description="NADP-dependent oxidoreductase" evidence="1">
    <location>
        <begin position="16"/>
        <end position="298"/>
    </location>
</feature>
<organism evidence="2 3">
    <name type="scientific">Erysipelothrix larvae</name>
    <dbReference type="NCBI Taxonomy" id="1514105"/>
    <lineage>
        <taxon>Bacteria</taxon>
        <taxon>Bacillati</taxon>
        <taxon>Bacillota</taxon>
        <taxon>Erysipelotrichia</taxon>
        <taxon>Erysipelotrichales</taxon>
        <taxon>Erysipelotrichaceae</taxon>
        <taxon>Erysipelothrix</taxon>
    </lineage>
</organism>
<dbReference type="KEGG" id="erl:AOC36_06315"/>
<dbReference type="InterPro" id="IPR036812">
    <property type="entry name" value="NAD(P)_OxRdtase_dom_sf"/>
</dbReference>
<dbReference type="GO" id="GO:0016491">
    <property type="term" value="F:oxidoreductase activity"/>
    <property type="evidence" value="ECO:0007669"/>
    <property type="project" value="InterPro"/>
</dbReference>
<dbReference type="OrthoDB" id="9804790at2"/>
<dbReference type="InterPro" id="IPR020471">
    <property type="entry name" value="AKR"/>
</dbReference>
<keyword evidence="3" id="KW-1185">Reference proteome</keyword>
<dbReference type="InterPro" id="IPR050523">
    <property type="entry name" value="AKR_Detox_Biosynth"/>
</dbReference>
<dbReference type="Proteomes" id="UP000063781">
    <property type="component" value="Chromosome"/>
</dbReference>
<name>A0A0X8H038_9FIRM</name>
<dbReference type="SUPFAM" id="SSF51430">
    <property type="entry name" value="NAD(P)-linked oxidoreductase"/>
    <property type="match status" value="1"/>
</dbReference>
<dbReference type="STRING" id="1514105.AOC36_06315"/>
<proteinExistence type="predicted"/>
<dbReference type="EMBL" id="CP013213">
    <property type="protein sequence ID" value="AMC93612.1"/>
    <property type="molecule type" value="Genomic_DNA"/>
</dbReference>
<accession>A0A0X8H038</accession>
<dbReference type="RefSeq" id="WP_067632555.1">
    <property type="nucleotide sequence ID" value="NZ_CP013213.1"/>
</dbReference>
<evidence type="ECO:0000313" key="3">
    <source>
        <dbReference type="Proteomes" id="UP000063781"/>
    </source>
</evidence>
<dbReference type="PANTHER" id="PTHR43364">
    <property type="entry name" value="NADH-SPECIFIC METHYLGLYOXAL REDUCTASE-RELATED"/>
    <property type="match status" value="1"/>
</dbReference>
<dbReference type="GO" id="GO:0005829">
    <property type="term" value="C:cytosol"/>
    <property type="evidence" value="ECO:0007669"/>
    <property type="project" value="TreeGrafter"/>
</dbReference>
<protein>
    <submittedName>
        <fullName evidence="2">Aldo/keto reductase</fullName>
    </submittedName>
</protein>
<evidence type="ECO:0000259" key="1">
    <source>
        <dbReference type="Pfam" id="PF00248"/>
    </source>
</evidence>
<dbReference type="CDD" id="cd19092">
    <property type="entry name" value="AKR_BsYcsN_EcYdhF-like"/>
    <property type="match status" value="1"/>
</dbReference>
<dbReference type="InterPro" id="IPR023210">
    <property type="entry name" value="NADP_OxRdtase_dom"/>
</dbReference>